<gene>
    <name evidence="1" type="ORF">SAMN04489742_2879</name>
</gene>
<dbReference type="AlphaFoldDB" id="A0A1H1ED86"/>
<dbReference type="STRING" id="37928.SAMN04489742_2879"/>
<evidence type="ECO:0000313" key="1">
    <source>
        <dbReference type="EMBL" id="SDQ86717.1"/>
    </source>
</evidence>
<name>A0A1H1ED86_9MICC</name>
<dbReference type="EMBL" id="FNKH01000002">
    <property type="protein sequence ID" value="SDQ86717.1"/>
    <property type="molecule type" value="Genomic_DNA"/>
</dbReference>
<keyword evidence="2" id="KW-1185">Reference proteome</keyword>
<organism evidence="1 2">
    <name type="scientific">Crystallibacter crystallopoietes</name>
    <dbReference type="NCBI Taxonomy" id="37928"/>
    <lineage>
        <taxon>Bacteria</taxon>
        <taxon>Bacillati</taxon>
        <taxon>Actinomycetota</taxon>
        <taxon>Actinomycetes</taxon>
        <taxon>Micrococcales</taxon>
        <taxon>Micrococcaceae</taxon>
        <taxon>Crystallibacter</taxon>
    </lineage>
</organism>
<sequence>MLKTVAAWLLCLMLAIAAAVLTVVLVNANVYSPQHQVRAYIDALKDGDGSKALGLLHATVPDANAALLDGPALKQSVAELENLEMGEPVEIDSNRVELPVHYTIDGTEQTTTFELEKSGTSWLFFNQWAFVPTTLPTLDISVVNEDEASLNGTRVALPEGKGEFSVFVPGTFEAHYTSQFFAAPAVESVVTEPAEAAEARLSLSTQATPKLVEEVTAQVRGFLDGCAEQKVLQPAGCPFSQAMNRVQDDSINWDIVDYPEVTIEPSNGTWIMKPLTGTAKLNVVEIDLFTGQAVPRELEQDFTFTGSLAVNDGNVTLTPVVEY</sequence>
<proteinExistence type="predicted"/>
<accession>A0A1H1ED86</accession>
<reference evidence="1 2" key="1">
    <citation type="submission" date="2016-10" db="EMBL/GenBank/DDBJ databases">
        <authorList>
            <person name="de Groot N.N."/>
        </authorList>
    </citation>
    <scope>NUCLEOTIDE SEQUENCE [LARGE SCALE GENOMIC DNA]</scope>
    <source>
        <strain evidence="1 2">DSM 20117</strain>
    </source>
</reference>
<evidence type="ECO:0000313" key="2">
    <source>
        <dbReference type="Proteomes" id="UP000181917"/>
    </source>
</evidence>
<protein>
    <submittedName>
        <fullName evidence="1">Uncharacterized protein</fullName>
    </submittedName>
</protein>
<dbReference type="Proteomes" id="UP000181917">
    <property type="component" value="Unassembled WGS sequence"/>
</dbReference>